<feature type="region of interest" description="Disordered" evidence="1">
    <location>
        <begin position="28"/>
        <end position="54"/>
    </location>
</feature>
<name>A0A974BT88_XENLA</name>
<reference evidence="3" key="1">
    <citation type="journal article" date="2016" name="Nature">
        <title>Genome evolution in the allotetraploid frog Xenopus laevis.</title>
        <authorList>
            <person name="Session A.M."/>
            <person name="Uno Y."/>
            <person name="Kwon T."/>
            <person name="Chapman J.A."/>
            <person name="Toyoda A."/>
            <person name="Takahashi S."/>
            <person name="Fukui A."/>
            <person name="Hikosaka A."/>
            <person name="Suzuki A."/>
            <person name="Kondo M."/>
            <person name="van Heeringen S.J."/>
            <person name="Quigley I."/>
            <person name="Heinz S."/>
            <person name="Ogino H."/>
            <person name="Ochi H."/>
            <person name="Hellsten U."/>
            <person name="Lyons J.B."/>
            <person name="Simakov O."/>
            <person name="Putnam N."/>
            <person name="Stites J."/>
            <person name="Kuroki Y."/>
            <person name="Tanaka T."/>
            <person name="Michiue T."/>
            <person name="Watanabe M."/>
            <person name="Bogdanovic O."/>
            <person name="Lister R."/>
            <person name="Georgiou G."/>
            <person name="Paranjpe S.S."/>
            <person name="van Kruijsbergen I."/>
            <person name="Shu S."/>
            <person name="Carlson J."/>
            <person name="Kinoshita T."/>
            <person name="Ohta Y."/>
            <person name="Mawaribuchi S."/>
            <person name="Jenkins J."/>
            <person name="Grimwood J."/>
            <person name="Schmutz J."/>
            <person name="Mitros T."/>
            <person name="Mozaffari S.V."/>
            <person name="Suzuki Y."/>
            <person name="Haramoto Y."/>
            <person name="Yamamoto T.S."/>
            <person name="Takagi C."/>
            <person name="Heald R."/>
            <person name="Miller K."/>
            <person name="Haudenschild C."/>
            <person name="Kitzman J."/>
            <person name="Nakayama T."/>
            <person name="Izutsu Y."/>
            <person name="Robert J."/>
            <person name="Fortriede J."/>
            <person name="Burns K."/>
            <person name="Lotay V."/>
            <person name="Karimi K."/>
            <person name="Yasuoka Y."/>
            <person name="Dichmann D.S."/>
            <person name="Flajnik M.F."/>
            <person name="Houston D.W."/>
            <person name="Shendure J."/>
            <person name="DuPasquier L."/>
            <person name="Vize P.D."/>
            <person name="Zorn A.M."/>
            <person name="Ito M."/>
            <person name="Marcotte E.M."/>
            <person name="Wallingford J.B."/>
            <person name="Ito Y."/>
            <person name="Asashima M."/>
            <person name="Ueno N."/>
            <person name="Matsuda Y."/>
            <person name="Veenstra G.J."/>
            <person name="Fujiyama A."/>
            <person name="Harland R.M."/>
            <person name="Taira M."/>
            <person name="Rokhsar D.S."/>
        </authorList>
    </citation>
    <scope>NUCLEOTIDE SEQUENCE [LARGE SCALE GENOMIC DNA]</scope>
    <source>
        <strain evidence="3">J</strain>
    </source>
</reference>
<accession>A0A974BT88</accession>
<dbReference type="AlphaFoldDB" id="A0A974BT88"/>
<protein>
    <submittedName>
        <fullName evidence="2">Uncharacterized protein</fullName>
    </submittedName>
</protein>
<evidence type="ECO:0000313" key="2">
    <source>
        <dbReference type="EMBL" id="OCT60385.1"/>
    </source>
</evidence>
<evidence type="ECO:0000256" key="1">
    <source>
        <dbReference type="SAM" id="MobiDB-lite"/>
    </source>
</evidence>
<feature type="compositionally biased region" description="Polar residues" evidence="1">
    <location>
        <begin position="28"/>
        <end position="39"/>
    </location>
</feature>
<proteinExistence type="predicted"/>
<gene>
    <name evidence="2" type="ORF">XELAEV_18046404mg</name>
</gene>
<sequence>MEDYEAQQIHIGKVLDTLLSRMTSVSPVASNPQVTSVASSAGEPRISPPPRYSGDPQACRGLVTQCLIEWTTPLWKKNSPLTILQAFCTVFDAPGRVTNASSRLLQIQH</sequence>
<organism evidence="2 3">
    <name type="scientific">Xenopus laevis</name>
    <name type="common">African clawed frog</name>
    <dbReference type="NCBI Taxonomy" id="8355"/>
    <lineage>
        <taxon>Eukaryota</taxon>
        <taxon>Metazoa</taxon>
        <taxon>Chordata</taxon>
        <taxon>Craniata</taxon>
        <taxon>Vertebrata</taxon>
        <taxon>Euteleostomi</taxon>
        <taxon>Amphibia</taxon>
        <taxon>Batrachia</taxon>
        <taxon>Anura</taxon>
        <taxon>Pipoidea</taxon>
        <taxon>Pipidae</taxon>
        <taxon>Xenopodinae</taxon>
        <taxon>Xenopus</taxon>
        <taxon>Xenopus</taxon>
    </lineage>
</organism>
<dbReference type="Proteomes" id="UP000694892">
    <property type="component" value="Chromosome 9_10S"/>
</dbReference>
<dbReference type="EMBL" id="CM004483">
    <property type="protein sequence ID" value="OCT60385.1"/>
    <property type="molecule type" value="Genomic_DNA"/>
</dbReference>
<evidence type="ECO:0000313" key="3">
    <source>
        <dbReference type="Proteomes" id="UP000694892"/>
    </source>
</evidence>